<dbReference type="Pfam" id="PF07883">
    <property type="entry name" value="Cupin_2"/>
    <property type="match status" value="1"/>
</dbReference>
<dbReference type="EMBL" id="PGFZ01000004">
    <property type="protein sequence ID" value="POZ52060.1"/>
    <property type="molecule type" value="Genomic_DNA"/>
</dbReference>
<dbReference type="AlphaFoldDB" id="A0A2S5CML4"/>
<dbReference type="Gene3D" id="2.60.120.10">
    <property type="entry name" value="Jelly Rolls"/>
    <property type="match status" value="1"/>
</dbReference>
<sequence>MLGSICAARLAQNTARHDVKSVFQCALSLLTYPTLFMSKPFFPLVAAFVLSACATTTPTNPPIKVTPMIKSSHTWDGKAIAYPNGTAEVTGLLIEIAPDAETGWHYHPMPSFELLIEGTLEVTLTDGTKKRIEAGETFFEVVNTAHNGKNIGTVPAKILAFYAGTVNMPVSVKVPLAAPASK</sequence>
<gene>
    <name evidence="2" type="ORF">AADEFJLK_02282</name>
</gene>
<dbReference type="InterPro" id="IPR011051">
    <property type="entry name" value="RmlC_Cupin_sf"/>
</dbReference>
<dbReference type="Proteomes" id="UP000237423">
    <property type="component" value="Unassembled WGS sequence"/>
</dbReference>
<evidence type="ECO:0000259" key="1">
    <source>
        <dbReference type="Pfam" id="PF07883"/>
    </source>
</evidence>
<dbReference type="SUPFAM" id="SSF51182">
    <property type="entry name" value="RmlC-like cupins"/>
    <property type="match status" value="1"/>
</dbReference>
<evidence type="ECO:0000313" key="3">
    <source>
        <dbReference type="Proteomes" id="UP000237423"/>
    </source>
</evidence>
<name>A0A2S5CML4_9GAMM</name>
<proteinExistence type="predicted"/>
<dbReference type="PANTHER" id="PTHR36156:SF2">
    <property type="entry name" value="CUPIN TYPE-2 DOMAIN-CONTAINING PROTEIN"/>
    <property type="match status" value="1"/>
</dbReference>
<comment type="caution">
    <text evidence="2">The sequence shown here is derived from an EMBL/GenBank/DDBJ whole genome shotgun (WGS) entry which is preliminary data.</text>
</comment>
<dbReference type="InterPro" id="IPR013096">
    <property type="entry name" value="Cupin_2"/>
</dbReference>
<reference evidence="2 3" key="1">
    <citation type="submission" date="2017-11" db="EMBL/GenBank/DDBJ databases">
        <title>Draft Genome Sequence of Methylobacter psychrotolerans Sph1T, an Obligate Methanotroph from Low-Temperature Environments.</title>
        <authorList>
            <person name="Oshkin I.Y."/>
            <person name="Miroshnikov K."/>
            <person name="Belova S.E."/>
            <person name="Korzhenkov A."/>
            <person name="Toshchakov S.V."/>
            <person name="Dedysh S.N."/>
        </authorList>
    </citation>
    <scope>NUCLEOTIDE SEQUENCE [LARGE SCALE GENOMIC DNA]</scope>
    <source>
        <strain evidence="2 3">Sph1</strain>
    </source>
</reference>
<organism evidence="2 3">
    <name type="scientific">Methylovulum psychrotolerans</name>
    <dbReference type="NCBI Taxonomy" id="1704499"/>
    <lineage>
        <taxon>Bacteria</taxon>
        <taxon>Pseudomonadati</taxon>
        <taxon>Pseudomonadota</taxon>
        <taxon>Gammaproteobacteria</taxon>
        <taxon>Methylococcales</taxon>
        <taxon>Methylococcaceae</taxon>
        <taxon>Methylovulum</taxon>
    </lineage>
</organism>
<feature type="domain" description="Cupin type-2" evidence="1">
    <location>
        <begin position="93"/>
        <end position="161"/>
    </location>
</feature>
<dbReference type="CDD" id="cd02236">
    <property type="entry name" value="cupin_CV2614-like"/>
    <property type="match status" value="1"/>
</dbReference>
<protein>
    <submittedName>
        <fullName evidence="2">Cupin domain-containing protein</fullName>
    </submittedName>
</protein>
<accession>A0A2S5CML4</accession>
<dbReference type="PANTHER" id="PTHR36156">
    <property type="entry name" value="SLR2101 PROTEIN"/>
    <property type="match status" value="1"/>
</dbReference>
<dbReference type="InterPro" id="IPR014710">
    <property type="entry name" value="RmlC-like_jellyroll"/>
</dbReference>
<evidence type="ECO:0000313" key="2">
    <source>
        <dbReference type="EMBL" id="POZ52060.1"/>
    </source>
</evidence>
<dbReference type="InterPro" id="IPR047142">
    <property type="entry name" value="OryJ/VirC-like"/>
</dbReference>